<dbReference type="EMBL" id="WNYA01079946">
    <property type="protein sequence ID" value="KAG8535070.1"/>
    <property type="molecule type" value="Genomic_DNA"/>
</dbReference>
<evidence type="ECO:0000256" key="6">
    <source>
        <dbReference type="SAM" id="MobiDB-lite"/>
    </source>
</evidence>
<evidence type="ECO:0000256" key="4">
    <source>
        <dbReference type="ARBA" id="ARBA00022553"/>
    </source>
</evidence>
<keyword evidence="5" id="KW-0206">Cytoskeleton</keyword>
<comment type="subcellular location">
    <subcellularLocation>
        <location evidence="1">Cytoplasm</location>
        <location evidence="1">Cytoskeleton</location>
    </subcellularLocation>
</comment>
<dbReference type="PANTHER" id="PTHR47078">
    <property type="entry name" value="CYTOSKELETON-ASSOCIATED PROTEIN 2-LIKE"/>
    <property type="match status" value="1"/>
</dbReference>
<feature type="compositionally biased region" description="Polar residues" evidence="6">
    <location>
        <begin position="72"/>
        <end position="101"/>
    </location>
</feature>
<feature type="region of interest" description="Disordered" evidence="6">
    <location>
        <begin position="1"/>
        <end position="141"/>
    </location>
</feature>
<keyword evidence="3" id="KW-0963">Cytoplasm</keyword>
<keyword evidence="4" id="KW-0597">Phosphoprotein</keyword>
<dbReference type="InterPro" id="IPR029197">
    <property type="entry name" value="CKAP2_C"/>
</dbReference>
<dbReference type="GO" id="GO:0005829">
    <property type="term" value="C:cytosol"/>
    <property type="evidence" value="ECO:0007669"/>
    <property type="project" value="TreeGrafter"/>
</dbReference>
<name>A0AAV6YJD4_ENGPU</name>
<feature type="domain" description="Cytoskeleton-associated protein 2 C-terminal" evidence="7">
    <location>
        <begin position="76"/>
        <end position="179"/>
    </location>
</feature>
<comment type="similarity">
    <text evidence="2">Belongs to the CKAP2 family.</text>
</comment>
<evidence type="ECO:0000256" key="3">
    <source>
        <dbReference type="ARBA" id="ARBA00022490"/>
    </source>
</evidence>
<dbReference type="Proteomes" id="UP000824782">
    <property type="component" value="Unassembled WGS sequence"/>
</dbReference>
<evidence type="ECO:0000313" key="9">
    <source>
        <dbReference type="Proteomes" id="UP000824782"/>
    </source>
</evidence>
<sequence>MGQKKMITGPVSPPKIRQNTLDFTSRRTSSSQETSALNKQMVQRRRTAPPGGNKVEGFKDECKKQSRESKQAGVTSATKETTTRASSMTTADTTSRPQTPRMTAEERKKQLQEWLASKGKTYKRPPMILPPKRPPTVKKANPCNRSFWEGLEEEEELRSLTVKINQTLSECLELIEKVCNVTVTLPGHVAYEI</sequence>
<dbReference type="GO" id="GO:0072686">
    <property type="term" value="C:mitotic spindle"/>
    <property type="evidence" value="ECO:0007669"/>
    <property type="project" value="TreeGrafter"/>
</dbReference>
<evidence type="ECO:0000259" key="7">
    <source>
        <dbReference type="Pfam" id="PF15297"/>
    </source>
</evidence>
<comment type="caution">
    <text evidence="8">The sequence shown here is derived from an EMBL/GenBank/DDBJ whole genome shotgun (WGS) entry which is preliminary data.</text>
</comment>
<dbReference type="PANTHER" id="PTHR47078:SF1">
    <property type="entry name" value="CYTOSKELETON-ASSOCIATED PROTEIN 2-LIKE"/>
    <property type="match status" value="1"/>
</dbReference>
<evidence type="ECO:0000256" key="1">
    <source>
        <dbReference type="ARBA" id="ARBA00004245"/>
    </source>
</evidence>
<dbReference type="AlphaFoldDB" id="A0AAV6YJD4"/>
<gene>
    <name evidence="8" type="ORF">GDO81_029522</name>
</gene>
<evidence type="ECO:0000313" key="8">
    <source>
        <dbReference type="EMBL" id="KAG8535070.1"/>
    </source>
</evidence>
<evidence type="ECO:0000256" key="5">
    <source>
        <dbReference type="ARBA" id="ARBA00023212"/>
    </source>
</evidence>
<feature type="compositionally biased region" description="Basic and acidic residues" evidence="6">
    <location>
        <begin position="56"/>
        <end position="70"/>
    </location>
</feature>
<accession>A0AAV6YJD4</accession>
<dbReference type="GO" id="GO:0005813">
    <property type="term" value="C:centrosome"/>
    <property type="evidence" value="ECO:0007669"/>
    <property type="project" value="TreeGrafter"/>
</dbReference>
<reference evidence="8" key="1">
    <citation type="thesis" date="2020" institute="ProQuest LLC" country="789 East Eisenhower Parkway, Ann Arbor, MI, USA">
        <title>Comparative Genomics and Chromosome Evolution.</title>
        <authorList>
            <person name="Mudd A.B."/>
        </authorList>
    </citation>
    <scope>NUCLEOTIDE SEQUENCE</scope>
    <source>
        <strain evidence="8">237g6f4</strain>
        <tissue evidence="8">Blood</tissue>
    </source>
</reference>
<keyword evidence="9" id="KW-1185">Reference proteome</keyword>
<feature type="compositionally biased region" description="Polar residues" evidence="6">
    <location>
        <begin position="32"/>
        <end position="41"/>
    </location>
</feature>
<protein>
    <recommendedName>
        <fullName evidence="7">Cytoskeleton-associated protein 2 C-terminal domain-containing protein</fullName>
    </recommendedName>
</protein>
<evidence type="ECO:0000256" key="2">
    <source>
        <dbReference type="ARBA" id="ARBA00009468"/>
    </source>
</evidence>
<dbReference type="Pfam" id="PF15297">
    <property type="entry name" value="CKAP2_C"/>
    <property type="match status" value="1"/>
</dbReference>
<organism evidence="8 9">
    <name type="scientific">Engystomops pustulosus</name>
    <name type="common">Tungara frog</name>
    <name type="synonym">Physalaemus pustulosus</name>
    <dbReference type="NCBI Taxonomy" id="76066"/>
    <lineage>
        <taxon>Eukaryota</taxon>
        <taxon>Metazoa</taxon>
        <taxon>Chordata</taxon>
        <taxon>Craniata</taxon>
        <taxon>Vertebrata</taxon>
        <taxon>Euteleostomi</taxon>
        <taxon>Amphibia</taxon>
        <taxon>Batrachia</taxon>
        <taxon>Anura</taxon>
        <taxon>Neobatrachia</taxon>
        <taxon>Hyloidea</taxon>
        <taxon>Leptodactylidae</taxon>
        <taxon>Leiuperinae</taxon>
        <taxon>Engystomops</taxon>
    </lineage>
</organism>
<proteinExistence type="inferred from homology"/>
<dbReference type="InterPro" id="IPR052855">
    <property type="entry name" value="CKAP2-like"/>
</dbReference>